<keyword evidence="2" id="KW-0328">Glycosyltransferase</keyword>
<dbReference type="Gene3D" id="3.40.50.2000">
    <property type="entry name" value="Glycogen Phosphorylase B"/>
    <property type="match status" value="1"/>
</dbReference>
<dbReference type="EMBL" id="JAMZMK010011200">
    <property type="protein sequence ID" value="KAI7728496.1"/>
    <property type="molecule type" value="Genomic_DNA"/>
</dbReference>
<name>A0AAD5BU68_AMBAR</name>
<dbReference type="GO" id="GO:0035251">
    <property type="term" value="F:UDP-glucosyltransferase activity"/>
    <property type="evidence" value="ECO:0007669"/>
    <property type="project" value="TreeGrafter"/>
</dbReference>
<protein>
    <submittedName>
        <fullName evidence="3">Uncharacterized protein</fullName>
    </submittedName>
</protein>
<dbReference type="SUPFAM" id="SSF53756">
    <property type="entry name" value="UDP-Glycosyltransferase/glycogen phosphorylase"/>
    <property type="match status" value="1"/>
</dbReference>
<gene>
    <name evidence="3" type="ORF">M8C21_016543</name>
</gene>
<evidence type="ECO:0000313" key="4">
    <source>
        <dbReference type="Proteomes" id="UP001206925"/>
    </source>
</evidence>
<sequence>MFFPWTIETAEKFNIPHISFNGTGFFPLCVADVIRLNSSTVSSDSEPFVVPNLLHEIKITRKQLPQIGSGEFKVFLKVIIQVVEAKARSYGVIVNSFYELEPEYAHHFREV</sequence>
<evidence type="ECO:0000256" key="1">
    <source>
        <dbReference type="ARBA" id="ARBA00009995"/>
    </source>
</evidence>
<comment type="similarity">
    <text evidence="1">Belongs to the UDP-glycosyltransferase family.</text>
</comment>
<reference evidence="3" key="1">
    <citation type="submission" date="2022-06" db="EMBL/GenBank/DDBJ databases">
        <title>Uncovering the hologenomic basis of an extraordinary plant invasion.</title>
        <authorList>
            <person name="Bieker V.C."/>
            <person name="Martin M.D."/>
            <person name="Gilbert T."/>
            <person name="Hodgins K."/>
            <person name="Battlay P."/>
            <person name="Petersen B."/>
            <person name="Wilson J."/>
        </authorList>
    </citation>
    <scope>NUCLEOTIDE SEQUENCE</scope>
    <source>
        <strain evidence="3">AA19_3_7</strain>
        <tissue evidence="3">Leaf</tissue>
    </source>
</reference>
<comment type="caution">
    <text evidence="3">The sequence shown here is derived from an EMBL/GenBank/DDBJ whole genome shotgun (WGS) entry which is preliminary data.</text>
</comment>
<accession>A0AAD5BU68</accession>
<dbReference type="AlphaFoldDB" id="A0AAD5BU68"/>
<dbReference type="PANTHER" id="PTHR48047:SF45">
    <property type="entry name" value="SCOPOLETIN GLUCOSYLTRANSFERASE-LIKE"/>
    <property type="match status" value="1"/>
</dbReference>
<organism evidence="3 4">
    <name type="scientific">Ambrosia artemisiifolia</name>
    <name type="common">Common ragweed</name>
    <dbReference type="NCBI Taxonomy" id="4212"/>
    <lineage>
        <taxon>Eukaryota</taxon>
        <taxon>Viridiplantae</taxon>
        <taxon>Streptophyta</taxon>
        <taxon>Embryophyta</taxon>
        <taxon>Tracheophyta</taxon>
        <taxon>Spermatophyta</taxon>
        <taxon>Magnoliopsida</taxon>
        <taxon>eudicotyledons</taxon>
        <taxon>Gunneridae</taxon>
        <taxon>Pentapetalae</taxon>
        <taxon>asterids</taxon>
        <taxon>campanulids</taxon>
        <taxon>Asterales</taxon>
        <taxon>Asteraceae</taxon>
        <taxon>Asteroideae</taxon>
        <taxon>Heliantheae alliance</taxon>
        <taxon>Heliantheae</taxon>
        <taxon>Ambrosia</taxon>
    </lineage>
</organism>
<dbReference type="Proteomes" id="UP001206925">
    <property type="component" value="Unassembled WGS sequence"/>
</dbReference>
<proteinExistence type="inferred from homology"/>
<evidence type="ECO:0000313" key="3">
    <source>
        <dbReference type="EMBL" id="KAI7728496.1"/>
    </source>
</evidence>
<keyword evidence="4" id="KW-1185">Reference proteome</keyword>
<dbReference type="PANTHER" id="PTHR48047">
    <property type="entry name" value="GLYCOSYLTRANSFERASE"/>
    <property type="match status" value="1"/>
</dbReference>
<evidence type="ECO:0000256" key="2">
    <source>
        <dbReference type="ARBA" id="ARBA00022676"/>
    </source>
</evidence>
<keyword evidence="2" id="KW-0808">Transferase</keyword>